<organism evidence="2 3">
    <name type="scientific">Pedococcus cremeus</name>
    <dbReference type="NCBI Taxonomy" id="587636"/>
    <lineage>
        <taxon>Bacteria</taxon>
        <taxon>Bacillati</taxon>
        <taxon>Actinomycetota</taxon>
        <taxon>Actinomycetes</taxon>
        <taxon>Micrococcales</taxon>
        <taxon>Intrasporangiaceae</taxon>
        <taxon>Pedococcus</taxon>
    </lineage>
</organism>
<sequence>MTTGQYFLNLALLAWILSSNLGTRTLTRRRITTPLFVVAAAGWFFLDDAPTLGNDGLLELAGLGAGLLLGVVAALTMRVRRDGDRVTTTAGLAYAAVWVAVIGGRVAFAYGAEHFFPRAIGQFSRDHLITGADAWTAAFVMMALAMVVSRLTVTGLRALRVSGRPLGTGWVAADGVATSTVSVRGR</sequence>
<evidence type="ECO:0000313" key="2">
    <source>
        <dbReference type="EMBL" id="SER60789.1"/>
    </source>
</evidence>
<feature type="transmembrane region" description="Helical" evidence="1">
    <location>
        <begin position="30"/>
        <end position="46"/>
    </location>
</feature>
<gene>
    <name evidence="2" type="ORF">SAMN05216199_0659</name>
</gene>
<reference evidence="3" key="1">
    <citation type="submission" date="2016-10" db="EMBL/GenBank/DDBJ databases">
        <authorList>
            <person name="Varghese N."/>
            <person name="Submissions S."/>
        </authorList>
    </citation>
    <scope>NUCLEOTIDE SEQUENCE [LARGE SCALE GENOMIC DNA]</scope>
    <source>
        <strain evidence="3">CGMCC 1.6963</strain>
    </source>
</reference>
<feature type="transmembrane region" description="Helical" evidence="1">
    <location>
        <begin position="132"/>
        <end position="153"/>
    </location>
</feature>
<keyword evidence="1" id="KW-0812">Transmembrane</keyword>
<feature type="transmembrane region" description="Helical" evidence="1">
    <location>
        <begin position="91"/>
        <end position="112"/>
    </location>
</feature>
<dbReference type="AlphaFoldDB" id="A0A1H9QLS3"/>
<dbReference type="EMBL" id="FOHB01000001">
    <property type="protein sequence ID" value="SER60789.1"/>
    <property type="molecule type" value="Genomic_DNA"/>
</dbReference>
<evidence type="ECO:0008006" key="4">
    <source>
        <dbReference type="Google" id="ProtNLM"/>
    </source>
</evidence>
<accession>A0A1H9QLS3</accession>
<keyword evidence="1" id="KW-0472">Membrane</keyword>
<keyword evidence="1" id="KW-1133">Transmembrane helix</keyword>
<name>A0A1H9QLS3_9MICO</name>
<keyword evidence="3" id="KW-1185">Reference proteome</keyword>
<proteinExistence type="predicted"/>
<dbReference type="Proteomes" id="UP000199019">
    <property type="component" value="Unassembled WGS sequence"/>
</dbReference>
<feature type="transmembrane region" description="Helical" evidence="1">
    <location>
        <begin position="6"/>
        <end position="23"/>
    </location>
</feature>
<evidence type="ECO:0000256" key="1">
    <source>
        <dbReference type="SAM" id="Phobius"/>
    </source>
</evidence>
<evidence type="ECO:0000313" key="3">
    <source>
        <dbReference type="Proteomes" id="UP000199019"/>
    </source>
</evidence>
<protein>
    <recommendedName>
        <fullName evidence="4">DUF1453 domain-containing protein</fullName>
    </recommendedName>
</protein>
<dbReference type="RefSeq" id="WP_177180216.1">
    <property type="nucleotide sequence ID" value="NZ_FOHB01000001.1"/>
</dbReference>
<feature type="transmembrane region" description="Helical" evidence="1">
    <location>
        <begin position="58"/>
        <end position="79"/>
    </location>
</feature>